<dbReference type="InterPro" id="IPR027417">
    <property type="entry name" value="P-loop_NTPase"/>
</dbReference>
<keyword evidence="11" id="KW-1133">Transmembrane helix</keyword>
<dbReference type="NCBIfam" id="TIGR00064">
    <property type="entry name" value="ftsY"/>
    <property type="match status" value="1"/>
</dbReference>
<evidence type="ECO:0000256" key="5">
    <source>
        <dbReference type="ARBA" id="ARBA00023134"/>
    </source>
</evidence>
<keyword evidence="7 9" id="KW-0675">Receptor</keyword>
<dbReference type="PANTHER" id="PTHR43134">
    <property type="entry name" value="SIGNAL RECOGNITION PARTICLE RECEPTOR SUBUNIT ALPHA"/>
    <property type="match status" value="1"/>
</dbReference>
<sequence length="461" mass="49709">MIPLRAHPVLALTTADAAGIAVLVALVALIVLAAIRLARKKREAAPPAARGGELPPRTTPPVPAPPRPAEKVRPAEKARPELKRLSPEERAAEEARRKEEYRRRKEEERAEKERRRLAREEEARRAEEERQRLLREAEEAKARAAEEERRRVEAEAGKTLAAGLEKTRGGFMSRLNALFGGERPVDDGVLADLEEVLFTADIGVKTATRLLETARERVRKKELSDPAKLKAALREEIARIVSLDGRLDAGEELAIGAQRPFVVMVVGVNGAGKTTTIGKLAAKVQARGHSVLLGAGDTFRAAAGEQLEIWAERVGAPVVRGKEGSDPASVCFEAAKKGAEGGVDVVICDTAGRLHTKAPLMEELKKVKRVIDKAVPGAPHEVLLVLDATNGQNAIAQARQFHEALGVTGIVLTKLDGTAKGGVVIGICDELGLPVRYVGVGEKVADLRPFSPREFVEALFA</sequence>
<accession>A0ABM7XAW3</accession>
<feature type="domain" description="SRP54-type proteins GTP-binding" evidence="12">
    <location>
        <begin position="434"/>
        <end position="447"/>
    </location>
</feature>
<evidence type="ECO:0000313" key="13">
    <source>
        <dbReference type="EMBL" id="BDG08996.1"/>
    </source>
</evidence>
<keyword evidence="6 9" id="KW-0472">Membrane</keyword>
<proteinExistence type="inferred from homology"/>
<evidence type="ECO:0000256" key="1">
    <source>
        <dbReference type="ARBA" id="ARBA00022475"/>
    </source>
</evidence>
<dbReference type="SUPFAM" id="SSF47364">
    <property type="entry name" value="Domain of the SRP/SRP receptor G-proteins"/>
    <property type="match status" value="1"/>
</dbReference>
<dbReference type="InterPro" id="IPR004390">
    <property type="entry name" value="SR_rcpt_FtsY"/>
</dbReference>
<evidence type="ECO:0000256" key="7">
    <source>
        <dbReference type="ARBA" id="ARBA00023170"/>
    </source>
</evidence>
<dbReference type="PANTHER" id="PTHR43134:SF1">
    <property type="entry name" value="SIGNAL RECOGNITION PARTICLE RECEPTOR SUBUNIT ALPHA"/>
    <property type="match status" value="1"/>
</dbReference>
<evidence type="ECO:0000256" key="11">
    <source>
        <dbReference type="SAM" id="Phobius"/>
    </source>
</evidence>
<dbReference type="SMART" id="SM00963">
    <property type="entry name" value="SRP54_N"/>
    <property type="match status" value="1"/>
</dbReference>
<dbReference type="Pfam" id="PF00448">
    <property type="entry name" value="SRP54"/>
    <property type="match status" value="1"/>
</dbReference>
<reference evidence="14" key="1">
    <citation type="journal article" date="2022" name="Int. J. Syst. Evol. Microbiol.">
        <title>Anaeromyxobacter oryzae sp. nov., Anaeromyxobacter diazotrophicus sp. nov. and Anaeromyxobacter paludicola sp. nov., isolated from paddy soils.</title>
        <authorList>
            <person name="Itoh H."/>
            <person name="Xu Z."/>
            <person name="Mise K."/>
            <person name="Masuda Y."/>
            <person name="Ushijima N."/>
            <person name="Hayakawa C."/>
            <person name="Shiratori Y."/>
            <person name="Senoo K."/>
        </authorList>
    </citation>
    <scope>NUCLEOTIDE SEQUENCE [LARGE SCALE GENOMIC DNA]</scope>
    <source>
        <strain evidence="14">Red630</strain>
    </source>
</reference>
<keyword evidence="5 9" id="KW-0342">GTP-binding</keyword>
<comment type="catalytic activity">
    <reaction evidence="8 9">
        <text>GTP + H2O = GDP + phosphate + H(+)</text>
        <dbReference type="Rhea" id="RHEA:19669"/>
        <dbReference type="ChEBI" id="CHEBI:15377"/>
        <dbReference type="ChEBI" id="CHEBI:15378"/>
        <dbReference type="ChEBI" id="CHEBI:37565"/>
        <dbReference type="ChEBI" id="CHEBI:43474"/>
        <dbReference type="ChEBI" id="CHEBI:58189"/>
        <dbReference type="EC" id="3.6.5.4"/>
    </reaction>
</comment>
<keyword evidence="14" id="KW-1185">Reference proteome</keyword>
<name>A0ABM7XAW3_9BACT</name>
<keyword evidence="1 9" id="KW-1003">Cell membrane</keyword>
<feature type="region of interest" description="Disordered" evidence="10">
    <location>
        <begin position="43"/>
        <end position="132"/>
    </location>
</feature>
<dbReference type="InterPro" id="IPR003593">
    <property type="entry name" value="AAA+_ATPase"/>
</dbReference>
<evidence type="ECO:0000256" key="4">
    <source>
        <dbReference type="ARBA" id="ARBA00022801"/>
    </source>
</evidence>
<evidence type="ECO:0000256" key="2">
    <source>
        <dbReference type="ARBA" id="ARBA00022490"/>
    </source>
</evidence>
<dbReference type="SMART" id="SM00962">
    <property type="entry name" value="SRP54"/>
    <property type="match status" value="1"/>
</dbReference>
<dbReference type="PROSITE" id="PS00300">
    <property type="entry name" value="SRP54"/>
    <property type="match status" value="1"/>
</dbReference>
<evidence type="ECO:0000256" key="6">
    <source>
        <dbReference type="ARBA" id="ARBA00023136"/>
    </source>
</evidence>
<dbReference type="Proteomes" id="UP001162734">
    <property type="component" value="Chromosome"/>
</dbReference>
<dbReference type="HAMAP" id="MF_00920">
    <property type="entry name" value="FtsY"/>
    <property type="match status" value="1"/>
</dbReference>
<evidence type="ECO:0000259" key="12">
    <source>
        <dbReference type="PROSITE" id="PS00300"/>
    </source>
</evidence>
<dbReference type="Gene3D" id="1.20.120.140">
    <property type="entry name" value="Signal recognition particle SRP54, nucleotide-binding domain"/>
    <property type="match status" value="1"/>
</dbReference>
<dbReference type="SUPFAM" id="SSF52540">
    <property type="entry name" value="P-loop containing nucleoside triphosphate hydrolases"/>
    <property type="match status" value="1"/>
</dbReference>
<dbReference type="InterPro" id="IPR000897">
    <property type="entry name" value="SRP54_GTPase_dom"/>
</dbReference>
<dbReference type="EMBL" id="AP025592">
    <property type="protein sequence ID" value="BDG08996.1"/>
    <property type="molecule type" value="Genomic_DNA"/>
</dbReference>
<evidence type="ECO:0000256" key="3">
    <source>
        <dbReference type="ARBA" id="ARBA00022741"/>
    </source>
</evidence>
<dbReference type="Gene3D" id="3.40.50.300">
    <property type="entry name" value="P-loop containing nucleotide triphosphate hydrolases"/>
    <property type="match status" value="1"/>
</dbReference>
<dbReference type="Pfam" id="PF02881">
    <property type="entry name" value="SRP54_N"/>
    <property type="match status" value="1"/>
</dbReference>
<dbReference type="InterPro" id="IPR042101">
    <property type="entry name" value="SRP54_N_sf"/>
</dbReference>
<dbReference type="SMART" id="SM00382">
    <property type="entry name" value="AAA"/>
    <property type="match status" value="1"/>
</dbReference>
<dbReference type="InterPro" id="IPR036225">
    <property type="entry name" value="SRP/SRP_N"/>
</dbReference>
<dbReference type="CDD" id="cd17874">
    <property type="entry name" value="FtsY"/>
    <property type="match status" value="1"/>
</dbReference>
<feature type="compositionally biased region" description="Pro residues" evidence="10">
    <location>
        <begin position="57"/>
        <end position="67"/>
    </location>
</feature>
<comment type="function">
    <text evidence="9">Involved in targeting and insertion of nascent membrane proteins into the cytoplasmic membrane. Acts as a receptor for the complex formed by the signal recognition particle (SRP) and the ribosome-nascent chain (RNC).</text>
</comment>
<dbReference type="EC" id="3.6.5.4" evidence="9"/>
<organism evidence="13 14">
    <name type="scientific">Anaeromyxobacter paludicola</name>
    <dbReference type="NCBI Taxonomy" id="2918171"/>
    <lineage>
        <taxon>Bacteria</taxon>
        <taxon>Pseudomonadati</taxon>
        <taxon>Myxococcota</taxon>
        <taxon>Myxococcia</taxon>
        <taxon>Myxococcales</taxon>
        <taxon>Cystobacterineae</taxon>
        <taxon>Anaeromyxobacteraceae</taxon>
        <taxon>Anaeromyxobacter</taxon>
    </lineage>
</organism>
<keyword evidence="4 9" id="KW-0378">Hydrolase</keyword>
<feature type="binding site" evidence="9">
    <location>
        <begin position="349"/>
        <end position="353"/>
    </location>
    <ligand>
        <name>GTP</name>
        <dbReference type="ChEBI" id="CHEBI:37565"/>
    </ligand>
</feature>
<keyword evidence="11" id="KW-0812">Transmembrane</keyword>
<evidence type="ECO:0000256" key="10">
    <source>
        <dbReference type="SAM" id="MobiDB-lite"/>
    </source>
</evidence>
<feature type="binding site" evidence="9">
    <location>
        <begin position="413"/>
        <end position="416"/>
    </location>
    <ligand>
        <name>GTP</name>
        <dbReference type="ChEBI" id="CHEBI:37565"/>
    </ligand>
</feature>
<keyword evidence="2 9" id="KW-0963">Cytoplasm</keyword>
<feature type="compositionally biased region" description="Low complexity" evidence="10">
    <location>
        <begin position="45"/>
        <end position="56"/>
    </location>
</feature>
<evidence type="ECO:0000313" key="14">
    <source>
        <dbReference type="Proteomes" id="UP001162734"/>
    </source>
</evidence>
<gene>
    <name evidence="9" type="primary">ftsY</name>
    <name evidence="13" type="ORF">AMPC_21090</name>
</gene>
<evidence type="ECO:0000256" key="8">
    <source>
        <dbReference type="ARBA" id="ARBA00048027"/>
    </source>
</evidence>
<feature type="transmembrane region" description="Helical" evidence="11">
    <location>
        <begin position="17"/>
        <end position="35"/>
    </location>
</feature>
<feature type="compositionally biased region" description="Basic and acidic residues" evidence="10">
    <location>
        <begin position="68"/>
        <end position="132"/>
    </location>
</feature>
<dbReference type="InterPro" id="IPR013822">
    <property type="entry name" value="Signal_recog_particl_SRP54_hlx"/>
</dbReference>
<comment type="similarity">
    <text evidence="9">Belongs to the GTP-binding SRP family. FtsY subfamily.</text>
</comment>
<keyword evidence="3 9" id="KW-0547">Nucleotide-binding</keyword>
<comment type="subunit">
    <text evidence="9">Part of the signal recognition particle protein translocation system, which is composed of SRP and FtsY.</text>
</comment>
<feature type="binding site" evidence="9">
    <location>
        <begin position="267"/>
        <end position="274"/>
    </location>
    <ligand>
        <name>GTP</name>
        <dbReference type="ChEBI" id="CHEBI:37565"/>
    </ligand>
</feature>
<comment type="subcellular location">
    <subcellularLocation>
        <location evidence="9">Cell membrane</location>
        <topology evidence="9">Peripheral membrane protein</topology>
        <orientation evidence="9">Cytoplasmic side</orientation>
    </subcellularLocation>
    <subcellularLocation>
        <location evidence="9">Cytoplasm</location>
    </subcellularLocation>
</comment>
<protein>
    <recommendedName>
        <fullName evidence="9">Signal recognition particle receptor FtsY</fullName>
        <shortName evidence="9">SRP receptor</shortName>
        <ecNumber evidence="9">3.6.5.4</ecNumber>
    </recommendedName>
</protein>
<evidence type="ECO:0000256" key="9">
    <source>
        <dbReference type="HAMAP-Rule" id="MF_00920"/>
    </source>
</evidence>